<gene>
    <name evidence="2" type="ORF">E2605_09540</name>
</gene>
<name>A0A4Y8L2M8_9BACT</name>
<reference evidence="2 3" key="1">
    <citation type="submission" date="2019-03" db="EMBL/GenBank/DDBJ databases">
        <title>San Antonio Military Medical Center submission to MRSN (WRAIR), pending publication.</title>
        <authorList>
            <person name="Blyth D.M."/>
            <person name="Mccarthy S.L."/>
            <person name="Schall S.E."/>
            <person name="Stam J.A."/>
            <person name="Ong A.C."/>
            <person name="Mcgann P.T."/>
        </authorList>
    </citation>
    <scope>NUCLEOTIDE SEQUENCE [LARGE SCALE GENOMIC DNA]</scope>
    <source>
        <strain evidence="2 3">MRSN571793</strain>
    </source>
</reference>
<protein>
    <submittedName>
        <fullName evidence="2">Uncharacterized protein</fullName>
    </submittedName>
</protein>
<dbReference type="AlphaFoldDB" id="A0A4Y8L2M8"/>
<organism evidence="2 3">
    <name type="scientific">Dysgonomonas capnocytophagoides</name>
    <dbReference type="NCBI Taxonomy" id="45254"/>
    <lineage>
        <taxon>Bacteria</taxon>
        <taxon>Pseudomonadati</taxon>
        <taxon>Bacteroidota</taxon>
        <taxon>Bacteroidia</taxon>
        <taxon>Bacteroidales</taxon>
        <taxon>Dysgonomonadaceae</taxon>
        <taxon>Dysgonomonas</taxon>
    </lineage>
</organism>
<evidence type="ECO:0000313" key="2">
    <source>
        <dbReference type="EMBL" id="TFD96404.1"/>
    </source>
</evidence>
<dbReference type="Proteomes" id="UP000297861">
    <property type="component" value="Unassembled WGS sequence"/>
</dbReference>
<sequence>MKISEENKDGLIVLVVFLVLVAFGLVCVLVPVDYILSAIGGLIALGGVYNVCCMIYIAWTGKQSF</sequence>
<keyword evidence="3" id="KW-1185">Reference proteome</keyword>
<comment type="caution">
    <text evidence="2">The sequence shown here is derived from an EMBL/GenBank/DDBJ whole genome shotgun (WGS) entry which is preliminary data.</text>
</comment>
<dbReference type="EMBL" id="SOML01000005">
    <property type="protein sequence ID" value="TFD96404.1"/>
    <property type="molecule type" value="Genomic_DNA"/>
</dbReference>
<evidence type="ECO:0000256" key="1">
    <source>
        <dbReference type="SAM" id="Phobius"/>
    </source>
</evidence>
<evidence type="ECO:0000313" key="3">
    <source>
        <dbReference type="Proteomes" id="UP000297861"/>
    </source>
</evidence>
<keyword evidence="1" id="KW-0812">Transmembrane</keyword>
<feature type="transmembrane region" description="Helical" evidence="1">
    <location>
        <begin position="38"/>
        <end position="59"/>
    </location>
</feature>
<proteinExistence type="predicted"/>
<feature type="transmembrane region" description="Helical" evidence="1">
    <location>
        <begin position="12"/>
        <end position="32"/>
    </location>
</feature>
<accession>A0A4Y8L2M8</accession>
<keyword evidence="1" id="KW-0472">Membrane</keyword>
<keyword evidence="1" id="KW-1133">Transmembrane helix</keyword>
<dbReference type="RefSeq" id="WP_134436276.1">
    <property type="nucleotide sequence ID" value="NZ_SOML01000005.1"/>
</dbReference>